<dbReference type="AlphaFoldDB" id="A0A165IRJ7"/>
<evidence type="ECO:0000256" key="1">
    <source>
        <dbReference type="ARBA" id="ARBA00010088"/>
    </source>
</evidence>
<dbReference type="EMBL" id="KV407455">
    <property type="protein sequence ID" value="KZF25282.1"/>
    <property type="molecule type" value="Genomic_DNA"/>
</dbReference>
<dbReference type="Pfam" id="PF06441">
    <property type="entry name" value="EHN"/>
    <property type="match status" value="1"/>
</dbReference>
<dbReference type="PANTHER" id="PTHR21661">
    <property type="entry name" value="EPOXIDE HYDROLASE 1-RELATED"/>
    <property type="match status" value="1"/>
</dbReference>
<evidence type="ECO:0000313" key="5">
    <source>
        <dbReference type="EMBL" id="KZF25282.1"/>
    </source>
</evidence>
<evidence type="ECO:0000313" key="6">
    <source>
        <dbReference type="Proteomes" id="UP000076632"/>
    </source>
</evidence>
<keyword evidence="2 5" id="KW-0378">Hydrolase</keyword>
<dbReference type="InParanoid" id="A0A165IRJ7"/>
<dbReference type="InterPro" id="IPR016292">
    <property type="entry name" value="Epoxide_hydrolase"/>
</dbReference>
<protein>
    <submittedName>
        <fullName evidence="5">Alpha/beta-hydrolase</fullName>
    </submittedName>
</protein>
<comment type="similarity">
    <text evidence="1">Belongs to the peptidase S33 family.</text>
</comment>
<sequence>MAFASVPESAKATLKPFKVAIPEDQIEELHSLIQAAKLAPRTYESSQQNRQYGVTYDWMKTTKSTWLNDFDWRKHEKRINSFPHFILPVKNEDGNKYDIHFVALFSKKKDAVPLMLLHGWPGSFLEFLPLLQELQSKYTPETLPYHVIVPSLPGYAFSSRPPLEKNFALKDASYLLNEVMLSLGFGDGYVVQGGDIGSRLSRVMSVLYPSCKAVHLNYCRVIDPPNPQVENELDDIEREGIERHRAFKRSGAAYALEHGTRTSTIGFVLSSSPLALLAWIGEKFLEWTDEDPPLETILESITLYWLTETFPTAIYPYRESQDLNAVDTHANPQWHIKKPFGFSYFPREITPSPRSWIAQTGNLVFFRRHSKGGHFAALEQPKVMLQDIEDFIAQVWSGRE</sequence>
<dbReference type="Proteomes" id="UP000076632">
    <property type="component" value="Unassembled WGS sequence"/>
</dbReference>
<name>A0A165IRJ7_XYLHT</name>
<dbReference type="InterPro" id="IPR010497">
    <property type="entry name" value="Epoxide_hydro_N"/>
</dbReference>
<proteinExistence type="inferred from homology"/>
<dbReference type="OrthoDB" id="7130006at2759"/>
<keyword evidence="6" id="KW-1185">Reference proteome</keyword>
<dbReference type="PRINTS" id="PR00412">
    <property type="entry name" value="EPOXHYDRLASE"/>
</dbReference>
<dbReference type="PIRSF" id="PIRSF001112">
    <property type="entry name" value="Epoxide_hydrolase"/>
    <property type="match status" value="1"/>
</dbReference>
<dbReference type="RefSeq" id="XP_018190837.1">
    <property type="nucleotide sequence ID" value="XM_018331833.1"/>
</dbReference>
<dbReference type="SUPFAM" id="SSF53474">
    <property type="entry name" value="alpha/beta-Hydrolases"/>
    <property type="match status" value="1"/>
</dbReference>
<dbReference type="PANTHER" id="PTHR21661:SF39">
    <property type="entry name" value="HYDROLASE, PUTATIVE (AFU_ORTHOLOGUE AFUA_3G08960)-RELATED"/>
    <property type="match status" value="1"/>
</dbReference>
<dbReference type="GO" id="GO:0097176">
    <property type="term" value="P:epoxide metabolic process"/>
    <property type="evidence" value="ECO:0007669"/>
    <property type="project" value="TreeGrafter"/>
</dbReference>
<gene>
    <name evidence="5" type="ORF">L228DRAFT_244083</name>
</gene>
<reference evidence="5 6" key="1">
    <citation type="journal article" date="2016" name="Fungal Biol.">
        <title>The genome of Xylona heveae provides a window into fungal endophytism.</title>
        <authorList>
            <person name="Gazis R."/>
            <person name="Kuo A."/>
            <person name="Riley R."/>
            <person name="LaButti K."/>
            <person name="Lipzen A."/>
            <person name="Lin J."/>
            <person name="Amirebrahimi M."/>
            <person name="Hesse C.N."/>
            <person name="Spatafora J.W."/>
            <person name="Henrissat B."/>
            <person name="Hainaut M."/>
            <person name="Grigoriev I.V."/>
            <person name="Hibbett D.S."/>
        </authorList>
    </citation>
    <scope>NUCLEOTIDE SEQUENCE [LARGE SCALE GENOMIC DNA]</scope>
    <source>
        <strain evidence="5 6">TC161</strain>
    </source>
</reference>
<dbReference type="GO" id="GO:0004301">
    <property type="term" value="F:epoxide hydrolase activity"/>
    <property type="evidence" value="ECO:0007669"/>
    <property type="project" value="TreeGrafter"/>
</dbReference>
<feature type="active site" description="Proton donor" evidence="3">
    <location>
        <position position="374"/>
    </location>
</feature>
<dbReference type="STRING" id="1328760.A0A165IRJ7"/>
<feature type="active site" description="Proton donor" evidence="3">
    <location>
        <position position="317"/>
    </location>
</feature>
<feature type="domain" description="Epoxide hydrolase N-terminal" evidence="4">
    <location>
        <begin position="15"/>
        <end position="127"/>
    </location>
</feature>
<accession>A0A165IRJ7</accession>
<dbReference type="Gene3D" id="3.40.50.1820">
    <property type="entry name" value="alpha/beta hydrolase"/>
    <property type="match status" value="1"/>
</dbReference>
<dbReference type="GeneID" id="28896970"/>
<evidence type="ECO:0000256" key="3">
    <source>
        <dbReference type="PIRSR" id="PIRSR001112-1"/>
    </source>
</evidence>
<feature type="active site" description="Nucleophile" evidence="3">
    <location>
        <position position="195"/>
    </location>
</feature>
<organism evidence="5 6">
    <name type="scientific">Xylona heveae (strain CBS 132557 / TC161)</name>
    <dbReference type="NCBI Taxonomy" id="1328760"/>
    <lineage>
        <taxon>Eukaryota</taxon>
        <taxon>Fungi</taxon>
        <taxon>Dikarya</taxon>
        <taxon>Ascomycota</taxon>
        <taxon>Pezizomycotina</taxon>
        <taxon>Xylonomycetes</taxon>
        <taxon>Xylonales</taxon>
        <taxon>Xylonaceae</taxon>
        <taxon>Xylona</taxon>
    </lineage>
</organism>
<dbReference type="InterPro" id="IPR000639">
    <property type="entry name" value="Epox_hydrolase-like"/>
</dbReference>
<dbReference type="OMA" id="VGVHVNY"/>
<dbReference type="InterPro" id="IPR029058">
    <property type="entry name" value="AB_hydrolase_fold"/>
</dbReference>
<evidence type="ECO:0000259" key="4">
    <source>
        <dbReference type="Pfam" id="PF06441"/>
    </source>
</evidence>
<evidence type="ECO:0000256" key="2">
    <source>
        <dbReference type="ARBA" id="ARBA00022801"/>
    </source>
</evidence>